<evidence type="ECO:0000313" key="2">
    <source>
        <dbReference type="Proteomes" id="UP000474757"/>
    </source>
</evidence>
<dbReference type="Proteomes" id="UP000474757">
    <property type="component" value="Unassembled WGS sequence"/>
</dbReference>
<dbReference type="EMBL" id="JAAGAB010000001">
    <property type="protein sequence ID" value="NDU99952.1"/>
    <property type="molecule type" value="Genomic_DNA"/>
</dbReference>
<sequence length="134" mass="13839">MAALAASPALAAGEDARAALAPAGAVETVGLFNTICVETQPDFRVAEVLLSDGPFVYQPADGIWYHQSLDLTVKLVDVRGRPGCSLVMGTAEHPRSALALLAATAAGGEVYAELIDEETNGRSYLRALVIGGGQ</sequence>
<accession>A0A6B2JFV2</accession>
<evidence type="ECO:0000313" key="1">
    <source>
        <dbReference type="EMBL" id="NDU99952.1"/>
    </source>
</evidence>
<proteinExistence type="predicted"/>
<gene>
    <name evidence="1" type="ORF">GZA08_03075</name>
</gene>
<organism evidence="1 2">
    <name type="scientific">Pseudoroseicyclus tamaricis</name>
    <dbReference type="NCBI Taxonomy" id="2705421"/>
    <lineage>
        <taxon>Bacteria</taxon>
        <taxon>Pseudomonadati</taxon>
        <taxon>Pseudomonadota</taxon>
        <taxon>Alphaproteobacteria</taxon>
        <taxon>Rhodobacterales</taxon>
        <taxon>Paracoccaceae</taxon>
        <taxon>Pseudoroseicyclus</taxon>
    </lineage>
</organism>
<protein>
    <submittedName>
        <fullName evidence="1">Uncharacterized protein</fullName>
    </submittedName>
</protein>
<comment type="caution">
    <text evidence="1">The sequence shown here is derived from an EMBL/GenBank/DDBJ whole genome shotgun (WGS) entry which is preliminary data.</text>
</comment>
<dbReference type="AlphaFoldDB" id="A0A6B2JFV2"/>
<dbReference type="RefSeq" id="WP_163889854.1">
    <property type="nucleotide sequence ID" value="NZ_JAAFYS010000001.1"/>
</dbReference>
<keyword evidence="2" id="KW-1185">Reference proteome</keyword>
<reference evidence="1 2" key="1">
    <citation type="submission" date="2020-02" db="EMBL/GenBank/DDBJ databases">
        <title>Pseudoroseicyclus tamarix, sp. nov., isolated from offshore sediment of a Tamarix chinensis forest.</title>
        <authorList>
            <person name="Gai Y."/>
        </authorList>
    </citation>
    <scope>NUCLEOTIDE SEQUENCE [LARGE SCALE GENOMIC DNA]</scope>
    <source>
        <strain evidence="1 2">CLL3-39</strain>
    </source>
</reference>
<name>A0A6B2JFV2_9RHOB</name>